<evidence type="ECO:0000259" key="2">
    <source>
        <dbReference type="Pfam" id="PF13590"/>
    </source>
</evidence>
<comment type="caution">
    <text evidence="3">The sequence shown here is derived from an EMBL/GenBank/DDBJ whole genome shotgun (WGS) entry which is preliminary data.</text>
</comment>
<feature type="domain" description="DUF4136" evidence="2">
    <location>
        <begin position="36"/>
        <end position="190"/>
    </location>
</feature>
<proteinExistence type="predicted"/>
<evidence type="ECO:0000256" key="1">
    <source>
        <dbReference type="SAM" id="SignalP"/>
    </source>
</evidence>
<feature type="signal peptide" evidence="1">
    <location>
        <begin position="1"/>
        <end position="22"/>
    </location>
</feature>
<sequence length="192" mass="21373">MKRTPFAIYPLMLLLLFSACVATSGVVSTHAIVAPGAATKSYKTFAWYQDEPEAEADYDDGFDADLNRDIRRAVEEELLEKGFTKVSSDPDVLVAYDVSVSVPLEKDKPENFSTGFGYSYGYMSGYRYSYGDGNVPGYRAVDLFKQGTLIVDLVNPNNKQLVWRGWAEGAISKFNSSYSKVHQQVEDVMEAL</sequence>
<evidence type="ECO:0000313" key="3">
    <source>
        <dbReference type="EMBL" id="MFD2066860.1"/>
    </source>
</evidence>
<dbReference type="Pfam" id="PF13590">
    <property type="entry name" value="DUF4136"/>
    <property type="match status" value="1"/>
</dbReference>
<dbReference type="InterPro" id="IPR025411">
    <property type="entry name" value="DUF4136"/>
</dbReference>
<accession>A0ABW4WXX5</accession>
<gene>
    <name evidence="3" type="ORF">ACFSKU_08185</name>
</gene>
<feature type="chain" id="PRO_5047266342" evidence="1">
    <location>
        <begin position="23"/>
        <end position="192"/>
    </location>
</feature>
<organism evidence="3 4">
    <name type="scientific">Pontibacter silvestris</name>
    <dbReference type="NCBI Taxonomy" id="2305183"/>
    <lineage>
        <taxon>Bacteria</taxon>
        <taxon>Pseudomonadati</taxon>
        <taxon>Bacteroidota</taxon>
        <taxon>Cytophagia</taxon>
        <taxon>Cytophagales</taxon>
        <taxon>Hymenobacteraceae</taxon>
        <taxon>Pontibacter</taxon>
    </lineage>
</organism>
<keyword evidence="4" id="KW-1185">Reference proteome</keyword>
<reference evidence="4" key="1">
    <citation type="journal article" date="2019" name="Int. J. Syst. Evol. Microbiol.">
        <title>The Global Catalogue of Microorganisms (GCM) 10K type strain sequencing project: providing services to taxonomists for standard genome sequencing and annotation.</title>
        <authorList>
            <consortium name="The Broad Institute Genomics Platform"/>
            <consortium name="The Broad Institute Genome Sequencing Center for Infectious Disease"/>
            <person name="Wu L."/>
            <person name="Ma J."/>
        </authorList>
    </citation>
    <scope>NUCLEOTIDE SEQUENCE [LARGE SCALE GENOMIC DNA]</scope>
    <source>
        <strain evidence="4">JCM 16545</strain>
    </source>
</reference>
<dbReference type="RefSeq" id="WP_229961517.1">
    <property type="nucleotide sequence ID" value="NZ_JAJJWI010000013.1"/>
</dbReference>
<dbReference type="Proteomes" id="UP001597369">
    <property type="component" value="Unassembled WGS sequence"/>
</dbReference>
<dbReference type="EMBL" id="JBHUHV010000024">
    <property type="protein sequence ID" value="MFD2066860.1"/>
    <property type="molecule type" value="Genomic_DNA"/>
</dbReference>
<name>A0ABW4WXX5_9BACT</name>
<dbReference type="Gene3D" id="3.30.160.670">
    <property type="match status" value="1"/>
</dbReference>
<protein>
    <submittedName>
        <fullName evidence="3">DUF4136 domain-containing protein</fullName>
    </submittedName>
</protein>
<evidence type="ECO:0000313" key="4">
    <source>
        <dbReference type="Proteomes" id="UP001597369"/>
    </source>
</evidence>
<dbReference type="PROSITE" id="PS51257">
    <property type="entry name" value="PROKAR_LIPOPROTEIN"/>
    <property type="match status" value="1"/>
</dbReference>
<keyword evidence="1" id="KW-0732">Signal</keyword>